<protein>
    <recommendedName>
        <fullName evidence="1">Co-chaperone DjlA N-terminal domain-containing protein</fullName>
    </recommendedName>
</protein>
<reference evidence="2" key="2">
    <citation type="submission" date="2023-01" db="EMBL/GenBank/DDBJ databases">
        <title>Draft genome sequence of Sulfitobacter pacificus strain NBRC 109915.</title>
        <authorList>
            <person name="Sun Q."/>
            <person name="Mori K."/>
        </authorList>
    </citation>
    <scope>NUCLEOTIDE SEQUENCE</scope>
    <source>
        <strain evidence="2">NBRC 109915</strain>
    </source>
</reference>
<proteinExistence type="predicted"/>
<comment type="caution">
    <text evidence="2">The sequence shown here is derived from an EMBL/GenBank/DDBJ whole genome shotgun (WGS) entry which is preliminary data.</text>
</comment>
<dbReference type="Gene3D" id="1.10.3680.10">
    <property type="entry name" value="TerB-like"/>
    <property type="match status" value="1"/>
</dbReference>
<evidence type="ECO:0000313" key="3">
    <source>
        <dbReference type="Proteomes" id="UP001161388"/>
    </source>
</evidence>
<name>A0ABQ5VJA1_9RHOB</name>
<evidence type="ECO:0000259" key="1">
    <source>
        <dbReference type="Pfam" id="PF05099"/>
    </source>
</evidence>
<dbReference type="InterPro" id="IPR029024">
    <property type="entry name" value="TerB-like"/>
</dbReference>
<sequence length="149" mass="16413">MDLMFGDFLKRLTQPDPAPLADSDARLALTALLVRVARSDNDYATSEARLIEEIAATRYGLDAAQARDLRSQGEALEREAPDTVRFTRAIKEAVAYEDRLAVIEALWQVVLADGTRSDEENALLRLVANLLGVTDTDSHTARQRVAQSS</sequence>
<dbReference type="InterPro" id="IPR007791">
    <property type="entry name" value="DjlA_N"/>
</dbReference>
<organism evidence="2 3">
    <name type="scientific">Sulfitobacter pacificus</name>
    <dbReference type="NCBI Taxonomy" id="1499314"/>
    <lineage>
        <taxon>Bacteria</taxon>
        <taxon>Pseudomonadati</taxon>
        <taxon>Pseudomonadota</taxon>
        <taxon>Alphaproteobacteria</taxon>
        <taxon>Rhodobacterales</taxon>
        <taxon>Roseobacteraceae</taxon>
        <taxon>Sulfitobacter</taxon>
    </lineage>
</organism>
<accession>A0ABQ5VJA1</accession>
<reference evidence="2" key="1">
    <citation type="journal article" date="2014" name="Int. J. Syst. Evol. Microbiol.">
        <title>Complete genome of a new Firmicutes species belonging to the dominant human colonic microbiota ('Ruminococcus bicirculans') reveals two chromosomes and a selective capacity to utilize plant glucans.</title>
        <authorList>
            <consortium name="NISC Comparative Sequencing Program"/>
            <person name="Wegmann U."/>
            <person name="Louis P."/>
            <person name="Goesmann A."/>
            <person name="Henrissat B."/>
            <person name="Duncan S.H."/>
            <person name="Flint H.J."/>
        </authorList>
    </citation>
    <scope>NUCLEOTIDE SEQUENCE</scope>
    <source>
        <strain evidence="2">NBRC 109915</strain>
    </source>
</reference>
<gene>
    <name evidence="2" type="ORF">GCM10007927_19890</name>
</gene>
<dbReference type="EMBL" id="BSNL01000001">
    <property type="protein sequence ID" value="GLQ27186.1"/>
    <property type="molecule type" value="Genomic_DNA"/>
</dbReference>
<feature type="domain" description="Co-chaperone DjlA N-terminal" evidence="1">
    <location>
        <begin position="26"/>
        <end position="143"/>
    </location>
</feature>
<dbReference type="Pfam" id="PF05099">
    <property type="entry name" value="TerB"/>
    <property type="match status" value="1"/>
</dbReference>
<dbReference type="CDD" id="cd07313">
    <property type="entry name" value="terB_like_2"/>
    <property type="match status" value="1"/>
</dbReference>
<dbReference type="Proteomes" id="UP001161388">
    <property type="component" value="Unassembled WGS sequence"/>
</dbReference>
<keyword evidence="3" id="KW-1185">Reference proteome</keyword>
<dbReference type="SUPFAM" id="SSF158682">
    <property type="entry name" value="TerB-like"/>
    <property type="match status" value="1"/>
</dbReference>
<evidence type="ECO:0000313" key="2">
    <source>
        <dbReference type="EMBL" id="GLQ27186.1"/>
    </source>
</evidence>